<reference evidence="8" key="1">
    <citation type="submission" date="2019-04" db="EMBL/GenBank/DDBJ databases">
        <title>Sequencing of skin fungus with MAO and IRED activity.</title>
        <authorList>
            <person name="Marsaioli A.J."/>
            <person name="Bonatto J.M.C."/>
            <person name="Reis Junior O."/>
        </authorList>
    </citation>
    <scope>NUCLEOTIDE SEQUENCE</scope>
    <source>
        <strain evidence="8">30M1</strain>
    </source>
</reference>
<evidence type="ECO:0000256" key="7">
    <source>
        <dbReference type="SAM" id="MobiDB-lite"/>
    </source>
</evidence>
<keyword evidence="9" id="KW-1185">Reference proteome</keyword>
<name>A0A9P4TEN2_CURKU</name>
<comment type="subcellular location">
    <subcellularLocation>
        <location evidence="6">Endoplasmic reticulum membrane</location>
        <topology evidence="6">Multi-pass membrane protein</topology>
    </subcellularLocation>
    <subcellularLocation>
        <location evidence="6">Endoplasmic reticulum-Golgi intermediate compartment membrane</location>
        <topology evidence="6">Multi-pass membrane protein</topology>
    </subcellularLocation>
    <subcellularLocation>
        <location evidence="6">Cytoplasmic vesicle</location>
        <location evidence="6">COPII-coated vesicle membrane</location>
        <topology evidence="6">Multi-pass membrane protein</topology>
    </subcellularLocation>
</comment>
<proteinExistence type="inferred from homology"/>
<dbReference type="GO" id="GO:0070072">
    <property type="term" value="P:vacuolar proton-transporting V-type ATPase complex assembly"/>
    <property type="evidence" value="ECO:0007669"/>
    <property type="project" value="UniProtKB-UniRule"/>
</dbReference>
<dbReference type="Pfam" id="PF09446">
    <property type="entry name" value="VMA21"/>
    <property type="match status" value="1"/>
</dbReference>
<dbReference type="HAMAP" id="MF_03058">
    <property type="entry name" value="VMA21"/>
    <property type="match status" value="1"/>
</dbReference>
<evidence type="ECO:0000256" key="6">
    <source>
        <dbReference type="HAMAP-Rule" id="MF_03058"/>
    </source>
</evidence>
<dbReference type="GO" id="GO:0005789">
    <property type="term" value="C:endoplasmic reticulum membrane"/>
    <property type="evidence" value="ECO:0007669"/>
    <property type="project" value="UniProtKB-SubCell"/>
</dbReference>
<organism evidence="8 9">
    <name type="scientific">Curvularia kusanoi</name>
    <name type="common">Cochliobolus kusanoi</name>
    <dbReference type="NCBI Taxonomy" id="90978"/>
    <lineage>
        <taxon>Eukaryota</taxon>
        <taxon>Fungi</taxon>
        <taxon>Dikarya</taxon>
        <taxon>Ascomycota</taxon>
        <taxon>Pezizomycotina</taxon>
        <taxon>Dothideomycetes</taxon>
        <taxon>Pleosporomycetidae</taxon>
        <taxon>Pleosporales</taxon>
        <taxon>Pleosporineae</taxon>
        <taxon>Pleosporaceae</taxon>
        <taxon>Curvularia</taxon>
    </lineage>
</organism>
<evidence type="ECO:0000256" key="5">
    <source>
        <dbReference type="ARBA" id="ARBA00023329"/>
    </source>
</evidence>
<keyword evidence="1 6" id="KW-0812">Transmembrane</keyword>
<dbReference type="PANTHER" id="PTHR31792:SF3">
    <property type="entry name" value="VACUOLAR ATPASE ASSEMBLY INTEGRAL MEMBRANE PROTEIN VMA21"/>
    <property type="match status" value="1"/>
</dbReference>
<feature type="transmembrane region" description="Helical" evidence="6">
    <location>
        <begin position="41"/>
        <end position="62"/>
    </location>
</feature>
<dbReference type="AlphaFoldDB" id="A0A9P4TEN2"/>
<dbReference type="OrthoDB" id="160405at2759"/>
<dbReference type="PANTHER" id="PTHR31792">
    <property type="entry name" value="VACUOLAR ATPASE ASSEMBLY INTEGRAL MEMBRANE PROTEIN VMA21"/>
    <property type="match status" value="1"/>
</dbReference>
<gene>
    <name evidence="8" type="primary">VMA21</name>
    <name evidence="8" type="ORF">E8E13_005951</name>
</gene>
<evidence type="ECO:0000256" key="2">
    <source>
        <dbReference type="ARBA" id="ARBA00022824"/>
    </source>
</evidence>
<dbReference type="GO" id="GO:0012507">
    <property type="term" value="C:ER to Golgi transport vesicle membrane"/>
    <property type="evidence" value="ECO:0007669"/>
    <property type="project" value="UniProtKB-SubCell"/>
</dbReference>
<keyword evidence="4 6" id="KW-0472">Membrane</keyword>
<dbReference type="EMBL" id="SWKU01000012">
    <property type="protein sequence ID" value="KAF3001892.1"/>
    <property type="molecule type" value="Genomic_DNA"/>
</dbReference>
<dbReference type="InterPro" id="IPR019013">
    <property type="entry name" value="Vma21"/>
</dbReference>
<evidence type="ECO:0000256" key="4">
    <source>
        <dbReference type="ARBA" id="ARBA00023136"/>
    </source>
</evidence>
<comment type="similarity">
    <text evidence="6">Belongs to the VMA21 family.</text>
</comment>
<feature type="transmembrane region" description="Helical" evidence="6">
    <location>
        <begin position="74"/>
        <end position="95"/>
    </location>
</feature>
<keyword evidence="2 6" id="KW-0256">Endoplasmic reticulum</keyword>
<feature type="region of interest" description="Disordered" evidence="7">
    <location>
        <begin position="1"/>
        <end position="31"/>
    </location>
</feature>
<evidence type="ECO:0000256" key="3">
    <source>
        <dbReference type="ARBA" id="ARBA00022989"/>
    </source>
</evidence>
<evidence type="ECO:0000313" key="8">
    <source>
        <dbReference type="EMBL" id="KAF3001892.1"/>
    </source>
</evidence>
<evidence type="ECO:0000256" key="1">
    <source>
        <dbReference type="ARBA" id="ARBA00022692"/>
    </source>
</evidence>
<dbReference type="GO" id="GO:0033116">
    <property type="term" value="C:endoplasmic reticulum-Golgi intermediate compartment membrane"/>
    <property type="evidence" value="ECO:0007669"/>
    <property type="project" value="UniProtKB-SubCell"/>
</dbReference>
<comment type="caution">
    <text evidence="8">The sequence shown here is derived from an EMBL/GenBank/DDBJ whole genome shotgun (WGS) entry which is preliminary data.</text>
</comment>
<accession>A0A9P4TEN2</accession>
<keyword evidence="3 6" id="KW-1133">Transmembrane helix</keyword>
<comment type="function">
    <text evidence="6">Required for the assembly of the V0 complex of the vacuolar ATPase (V-ATPase) in the endoplasmic reticulum.</text>
</comment>
<keyword evidence="5 6" id="KW-0968">Cytoplasmic vesicle</keyword>
<sequence length="113" mass="12247">MTTRRIVSDEKTSLDYDGKGAPGPSNTSPAVPSVPDFSSGVIFKLMSFTFAMITLPIGTYFFTNAYVFNGNATYAGGLAALMANVVLIGYVIMAFMDDQKELAEEAEKERKNL</sequence>
<evidence type="ECO:0000313" key="9">
    <source>
        <dbReference type="Proteomes" id="UP000801428"/>
    </source>
</evidence>
<protein>
    <submittedName>
        <fullName evidence="8">Vacuolar ATPase assembly integral membrane protein vma21</fullName>
    </submittedName>
</protein>
<comment type="caution">
    <text evidence="6">Lacks conserved residue(s) required for the propagation of feature annotation.</text>
</comment>
<dbReference type="Proteomes" id="UP000801428">
    <property type="component" value="Unassembled WGS sequence"/>
</dbReference>
<feature type="compositionally biased region" description="Basic and acidic residues" evidence="7">
    <location>
        <begin position="1"/>
        <end position="18"/>
    </location>
</feature>